<keyword evidence="3" id="KW-1185">Reference proteome</keyword>
<reference evidence="3" key="1">
    <citation type="journal article" date="2019" name="Int. J. Syst. Evol. Microbiol.">
        <title>The Global Catalogue of Microorganisms (GCM) 10K type strain sequencing project: providing services to taxonomists for standard genome sequencing and annotation.</title>
        <authorList>
            <consortium name="The Broad Institute Genomics Platform"/>
            <consortium name="The Broad Institute Genome Sequencing Center for Infectious Disease"/>
            <person name="Wu L."/>
            <person name="Ma J."/>
        </authorList>
    </citation>
    <scope>NUCLEOTIDE SEQUENCE [LARGE SCALE GENOMIC DNA]</scope>
    <source>
        <strain evidence="3">CCM 8924</strain>
    </source>
</reference>
<proteinExistence type="predicted"/>
<organism evidence="2 3">
    <name type="scientific">Weissella sagaensis</name>
    <dbReference type="NCBI Taxonomy" id="2559928"/>
    <lineage>
        <taxon>Bacteria</taxon>
        <taxon>Bacillati</taxon>
        <taxon>Bacillota</taxon>
        <taxon>Bacilli</taxon>
        <taxon>Lactobacillales</taxon>
        <taxon>Lactobacillaceae</taxon>
        <taxon>Weissella</taxon>
    </lineage>
</organism>
<comment type="caution">
    <text evidence="2">The sequence shown here is derived from an EMBL/GenBank/DDBJ whole genome shotgun (WGS) entry which is preliminary data.</text>
</comment>
<dbReference type="EMBL" id="JBHSSG010000011">
    <property type="protein sequence ID" value="MFC6178803.1"/>
    <property type="molecule type" value="Genomic_DNA"/>
</dbReference>
<accession>A0ABW1RTR0</accession>
<dbReference type="RefSeq" id="WP_155982521.1">
    <property type="nucleotide sequence ID" value="NZ_BJDT01000003.1"/>
</dbReference>
<sequence length="53" mass="6227">MTDSKKQREILAANENSTERDKLNREFKRVAKSLPRQKVTQADLAAMIKHDEW</sequence>
<evidence type="ECO:0000313" key="2">
    <source>
        <dbReference type="EMBL" id="MFC6178803.1"/>
    </source>
</evidence>
<name>A0ABW1RTR0_9LACO</name>
<gene>
    <name evidence="2" type="ORF">ACFQGR_05335</name>
</gene>
<dbReference type="Proteomes" id="UP001596158">
    <property type="component" value="Unassembled WGS sequence"/>
</dbReference>
<protein>
    <submittedName>
        <fullName evidence="2">Uncharacterized protein</fullName>
    </submittedName>
</protein>
<evidence type="ECO:0000313" key="3">
    <source>
        <dbReference type="Proteomes" id="UP001596158"/>
    </source>
</evidence>
<feature type="region of interest" description="Disordered" evidence="1">
    <location>
        <begin position="1"/>
        <end position="22"/>
    </location>
</feature>
<evidence type="ECO:0000256" key="1">
    <source>
        <dbReference type="SAM" id="MobiDB-lite"/>
    </source>
</evidence>